<organism evidence="2 3">
    <name type="scientific">candidate division TA06 bacterium</name>
    <dbReference type="NCBI Taxonomy" id="2250710"/>
    <lineage>
        <taxon>Bacteria</taxon>
        <taxon>Bacteria division TA06</taxon>
    </lineage>
</organism>
<dbReference type="Pfam" id="PF04165">
    <property type="entry name" value="DUF401"/>
    <property type="match status" value="1"/>
</dbReference>
<dbReference type="EMBL" id="QNBD01000007">
    <property type="protein sequence ID" value="RKX72612.1"/>
    <property type="molecule type" value="Genomic_DNA"/>
</dbReference>
<feature type="transmembrane region" description="Helical" evidence="1">
    <location>
        <begin position="6"/>
        <end position="22"/>
    </location>
</feature>
<name>A0A660SQ60_UNCT6</name>
<dbReference type="InterPro" id="IPR007294">
    <property type="entry name" value="DUF401"/>
</dbReference>
<evidence type="ECO:0000313" key="3">
    <source>
        <dbReference type="Proteomes" id="UP000271125"/>
    </source>
</evidence>
<accession>A0A660SQ60</accession>
<feature type="transmembrane region" description="Helical" evidence="1">
    <location>
        <begin position="263"/>
        <end position="281"/>
    </location>
</feature>
<evidence type="ECO:0000313" key="2">
    <source>
        <dbReference type="EMBL" id="RKX72612.1"/>
    </source>
</evidence>
<protein>
    <recommendedName>
        <fullName evidence="4">DUF401 family protein</fullName>
    </recommendedName>
</protein>
<keyword evidence="1" id="KW-0472">Membrane</keyword>
<feature type="transmembrane region" description="Helical" evidence="1">
    <location>
        <begin position="100"/>
        <end position="120"/>
    </location>
</feature>
<evidence type="ECO:0008006" key="4">
    <source>
        <dbReference type="Google" id="ProtNLM"/>
    </source>
</evidence>
<keyword evidence="1" id="KW-0812">Transmembrane</keyword>
<dbReference type="AlphaFoldDB" id="A0A660SQ60"/>
<comment type="caution">
    <text evidence="2">The sequence shown here is derived from an EMBL/GenBank/DDBJ whole genome shotgun (WGS) entry which is preliminary data.</text>
</comment>
<sequence length="405" mass="46191">MNILIIIKIITVFIILIMLMRFKAKIGIAFLITTVSFILMFFYGWANIGRTIFKALSSWETWRLVLSVYFILILSNIMEITGNTKALVNSIIHSLKNKRLAAIFLPAFIGLIPMPGGALFSAPMVKNVINAKKAKPAILTYFNYWNRHIWEFFWPLYPGIILISSIFNIKIFDITVHLWIFTPLMVFVGYIYTRNLTFIDYKIIKGKYLKSFLKSSWYIFFIIITLLIFKIDIVIVLASVLIIDMIIYRKVREKFIKIAKKSFNINTIVLLFSIMLFKTAINDSGFMGYIGDITKLSLISQYSVITLLPFIMGILTGITVGFVGIALPLLSSIIGTGDNIKYSLLALTFIAGFSGVLLSPFHLCLILTKEYYKANFKDIYKILLPSVITLFIASLCIIIIIGRLF</sequence>
<gene>
    <name evidence="2" type="ORF">DRP43_00300</name>
</gene>
<feature type="transmembrane region" description="Helical" evidence="1">
    <location>
        <begin position="29"/>
        <end position="46"/>
    </location>
</feature>
<dbReference type="PANTHER" id="PTHR39556">
    <property type="entry name" value="PROTEIN, PUTATIVE-RELATED"/>
    <property type="match status" value="1"/>
</dbReference>
<dbReference type="PANTHER" id="PTHR39556:SF1">
    <property type="entry name" value="PROTEIN, PUTATIVE-RELATED"/>
    <property type="match status" value="1"/>
</dbReference>
<proteinExistence type="predicted"/>
<feature type="transmembrane region" description="Helical" evidence="1">
    <location>
        <begin position="66"/>
        <end position="88"/>
    </location>
</feature>
<feature type="transmembrane region" description="Helical" evidence="1">
    <location>
        <begin position="301"/>
        <end position="330"/>
    </location>
</feature>
<dbReference type="Proteomes" id="UP000271125">
    <property type="component" value="Unassembled WGS sequence"/>
</dbReference>
<reference evidence="2 3" key="1">
    <citation type="submission" date="2018-06" db="EMBL/GenBank/DDBJ databases">
        <title>Extensive metabolic versatility and redundancy in microbially diverse, dynamic hydrothermal sediments.</title>
        <authorList>
            <person name="Dombrowski N."/>
            <person name="Teske A."/>
            <person name="Baker B.J."/>
        </authorList>
    </citation>
    <scope>NUCLEOTIDE SEQUENCE [LARGE SCALE GENOMIC DNA]</scope>
    <source>
        <strain evidence="2">B10_G13</strain>
    </source>
</reference>
<feature type="transmembrane region" description="Helical" evidence="1">
    <location>
        <begin position="152"/>
        <end position="169"/>
    </location>
</feature>
<feature type="transmembrane region" description="Helical" evidence="1">
    <location>
        <begin position="176"/>
        <end position="193"/>
    </location>
</feature>
<feature type="transmembrane region" description="Helical" evidence="1">
    <location>
        <begin position="382"/>
        <end position="402"/>
    </location>
</feature>
<feature type="transmembrane region" description="Helical" evidence="1">
    <location>
        <begin position="342"/>
        <end position="362"/>
    </location>
</feature>
<keyword evidence="1" id="KW-1133">Transmembrane helix</keyword>
<feature type="transmembrane region" description="Helical" evidence="1">
    <location>
        <begin position="217"/>
        <end position="243"/>
    </location>
</feature>
<evidence type="ECO:0000256" key="1">
    <source>
        <dbReference type="SAM" id="Phobius"/>
    </source>
</evidence>